<protein>
    <submittedName>
        <fullName evidence="1">Uncharacterized protein</fullName>
    </submittedName>
</protein>
<reference evidence="1 2" key="1">
    <citation type="journal article" date="2015" name="Genome Announc.">
        <title>Expanding the biotechnology potential of lactobacilli through comparative genomics of 213 strains and associated genera.</title>
        <authorList>
            <person name="Sun Z."/>
            <person name="Harris H.M."/>
            <person name="McCann A."/>
            <person name="Guo C."/>
            <person name="Argimon S."/>
            <person name="Zhang W."/>
            <person name="Yang X."/>
            <person name="Jeffery I.B."/>
            <person name="Cooney J.C."/>
            <person name="Kagawa T.F."/>
            <person name="Liu W."/>
            <person name="Song Y."/>
            <person name="Salvetti E."/>
            <person name="Wrobel A."/>
            <person name="Rasinkangas P."/>
            <person name="Parkhill J."/>
            <person name="Rea M.C."/>
            <person name="O'Sullivan O."/>
            <person name="Ritari J."/>
            <person name="Douillard F.P."/>
            <person name="Paul Ross R."/>
            <person name="Yang R."/>
            <person name="Briner A.E."/>
            <person name="Felis G.E."/>
            <person name="de Vos W.M."/>
            <person name="Barrangou R."/>
            <person name="Klaenhammer T.R."/>
            <person name="Caufield P.W."/>
            <person name="Cui Y."/>
            <person name="Zhang H."/>
            <person name="O'Toole P.W."/>
        </authorList>
    </citation>
    <scope>NUCLEOTIDE SEQUENCE [LARGE SCALE GENOMIC DNA]</scope>
    <source>
        <strain evidence="1 2">DSM 15945</strain>
    </source>
</reference>
<name>A0A0R1TZ50_9LACO</name>
<keyword evidence="2" id="KW-1185">Reference proteome</keyword>
<gene>
    <name evidence="1" type="ORF">FC50_GL001421</name>
</gene>
<comment type="caution">
    <text evidence="1">The sequence shown here is derived from an EMBL/GenBank/DDBJ whole genome shotgun (WGS) entry which is preliminary data.</text>
</comment>
<proteinExistence type="predicted"/>
<sequence length="196" mass="22588">MTVNSDMEGFTMTTQAEYTELYQKRLAMIEDNPQYTVLASMNQPMTDGDERVTQYIVYTDIKRDDQKRKTASIFVYTPYKNVDKYGHSKADYQSQLLFELNIWDHAVHITVLETLGSESRLAFFDYQNLGLAQLAVTALLNLIKKYDVQEVDGNISSFDRDKFEKITHIFDKFGFTVTTMDAEHGIGKIFKAVQSD</sequence>
<dbReference type="Proteomes" id="UP000051922">
    <property type="component" value="Unassembled WGS sequence"/>
</dbReference>
<accession>A0A0R1TZ50</accession>
<organism evidence="1 2">
    <name type="scientific">Lacticaseibacillus pantheris DSM 15945 = JCM 12539 = NBRC 106106</name>
    <dbReference type="NCBI Taxonomy" id="1423783"/>
    <lineage>
        <taxon>Bacteria</taxon>
        <taxon>Bacillati</taxon>
        <taxon>Bacillota</taxon>
        <taxon>Bacilli</taxon>
        <taxon>Lactobacillales</taxon>
        <taxon>Lactobacillaceae</taxon>
        <taxon>Lacticaseibacillus</taxon>
    </lineage>
</organism>
<evidence type="ECO:0000313" key="1">
    <source>
        <dbReference type="EMBL" id="KRL86014.1"/>
    </source>
</evidence>
<dbReference type="EMBL" id="AZFJ01000049">
    <property type="protein sequence ID" value="KRL86014.1"/>
    <property type="molecule type" value="Genomic_DNA"/>
</dbReference>
<evidence type="ECO:0000313" key="2">
    <source>
        <dbReference type="Proteomes" id="UP000051922"/>
    </source>
</evidence>
<dbReference type="PATRIC" id="fig|1423783.4.peg.1463"/>
<dbReference type="AlphaFoldDB" id="A0A0R1TZ50"/>